<dbReference type="InterPro" id="IPR006675">
    <property type="entry name" value="HDIG_dom"/>
</dbReference>
<keyword evidence="4 8" id="KW-0378">Hydrolase</keyword>
<accession>A0A1G6PL00</accession>
<evidence type="ECO:0000256" key="5">
    <source>
        <dbReference type="ARBA" id="ARBA00023004"/>
    </source>
</evidence>
<dbReference type="Proteomes" id="UP000199387">
    <property type="component" value="Unassembled WGS sequence"/>
</dbReference>
<organism evidence="8 9">
    <name type="scientific">Melghirimyces thermohalophilus</name>
    <dbReference type="NCBI Taxonomy" id="1236220"/>
    <lineage>
        <taxon>Bacteria</taxon>
        <taxon>Bacillati</taxon>
        <taxon>Bacillota</taxon>
        <taxon>Bacilli</taxon>
        <taxon>Bacillales</taxon>
        <taxon>Thermoactinomycetaceae</taxon>
        <taxon>Melghirimyces</taxon>
    </lineage>
</organism>
<proteinExistence type="predicted"/>
<dbReference type="NCBIfam" id="TIGR00277">
    <property type="entry name" value="HDIG"/>
    <property type="match status" value="1"/>
</dbReference>
<keyword evidence="3" id="KW-0547">Nucleotide-binding</keyword>
<dbReference type="NCBIfam" id="TIGR00488">
    <property type="entry name" value="bis(5'-nucleosyl)-tetraphosphatase (symmetrical) YqeK"/>
    <property type="match status" value="1"/>
</dbReference>
<evidence type="ECO:0000313" key="8">
    <source>
        <dbReference type="EMBL" id="SDC80718.1"/>
    </source>
</evidence>
<keyword evidence="9" id="KW-1185">Reference proteome</keyword>
<protein>
    <recommendedName>
        <fullName evidence="1">bis(5'-nucleosyl)-tetraphosphatase (symmetrical)</fullName>
        <ecNumber evidence="1">3.6.1.41</ecNumber>
    </recommendedName>
</protein>
<evidence type="ECO:0000256" key="1">
    <source>
        <dbReference type="ARBA" id="ARBA00012506"/>
    </source>
</evidence>
<evidence type="ECO:0000256" key="4">
    <source>
        <dbReference type="ARBA" id="ARBA00022801"/>
    </source>
</evidence>
<dbReference type="EMBL" id="FMZA01000017">
    <property type="protein sequence ID" value="SDC80718.1"/>
    <property type="molecule type" value="Genomic_DNA"/>
</dbReference>
<keyword evidence="5" id="KW-0408">Iron</keyword>
<comment type="catalytic activity">
    <reaction evidence="6">
        <text>P(1),P(4)-bis(5'-adenosyl) tetraphosphate + H2O = 2 ADP + 2 H(+)</text>
        <dbReference type="Rhea" id="RHEA:24252"/>
        <dbReference type="ChEBI" id="CHEBI:15377"/>
        <dbReference type="ChEBI" id="CHEBI:15378"/>
        <dbReference type="ChEBI" id="CHEBI:58141"/>
        <dbReference type="ChEBI" id="CHEBI:456216"/>
        <dbReference type="EC" id="3.6.1.41"/>
    </reaction>
</comment>
<dbReference type="InterPro" id="IPR005249">
    <property type="entry name" value="YqeK"/>
</dbReference>
<evidence type="ECO:0000256" key="6">
    <source>
        <dbReference type="ARBA" id="ARBA00049417"/>
    </source>
</evidence>
<dbReference type="PROSITE" id="PS51831">
    <property type="entry name" value="HD"/>
    <property type="match status" value="1"/>
</dbReference>
<name>A0A1G6PL00_9BACL</name>
<dbReference type="PANTHER" id="PTHR35795:SF1">
    <property type="entry name" value="BIS(5'-NUCLEOSYL)-TETRAPHOSPHATASE, SYMMETRICAL"/>
    <property type="match status" value="1"/>
</dbReference>
<dbReference type="PANTHER" id="PTHR35795">
    <property type="entry name" value="SLR1885 PROTEIN"/>
    <property type="match status" value="1"/>
</dbReference>
<dbReference type="GO" id="GO:0046872">
    <property type="term" value="F:metal ion binding"/>
    <property type="evidence" value="ECO:0007669"/>
    <property type="project" value="UniProtKB-KW"/>
</dbReference>
<gene>
    <name evidence="8" type="ORF">SAMN04488112_11721</name>
</gene>
<dbReference type="GO" id="GO:0000166">
    <property type="term" value="F:nucleotide binding"/>
    <property type="evidence" value="ECO:0007669"/>
    <property type="project" value="UniProtKB-KW"/>
</dbReference>
<dbReference type="RefSeq" id="WP_091571630.1">
    <property type="nucleotide sequence ID" value="NZ_FMZA01000017.1"/>
</dbReference>
<reference evidence="8 9" key="1">
    <citation type="submission" date="2016-10" db="EMBL/GenBank/DDBJ databases">
        <authorList>
            <person name="de Groot N.N."/>
        </authorList>
    </citation>
    <scope>NUCLEOTIDE SEQUENCE [LARGE SCALE GENOMIC DNA]</scope>
    <source>
        <strain evidence="8 9">DSM 45514</strain>
    </source>
</reference>
<dbReference type="InterPro" id="IPR006674">
    <property type="entry name" value="HD_domain"/>
</dbReference>
<dbReference type="OrthoDB" id="9782134at2"/>
<evidence type="ECO:0000313" key="9">
    <source>
        <dbReference type="Proteomes" id="UP000199387"/>
    </source>
</evidence>
<evidence type="ECO:0000256" key="2">
    <source>
        <dbReference type="ARBA" id="ARBA00022723"/>
    </source>
</evidence>
<dbReference type="SUPFAM" id="SSF109604">
    <property type="entry name" value="HD-domain/PDEase-like"/>
    <property type="match status" value="1"/>
</dbReference>
<dbReference type="Pfam" id="PF01966">
    <property type="entry name" value="HD"/>
    <property type="match status" value="1"/>
</dbReference>
<dbReference type="SMART" id="SM00471">
    <property type="entry name" value="HDc"/>
    <property type="match status" value="1"/>
</dbReference>
<dbReference type="InterPro" id="IPR051094">
    <property type="entry name" value="Diverse_Catalytic_Enzymes"/>
</dbReference>
<feature type="domain" description="HD" evidence="7">
    <location>
        <begin position="18"/>
        <end position="132"/>
    </location>
</feature>
<dbReference type="STRING" id="1236220.SAMN04488112_11721"/>
<keyword evidence="2" id="KW-0479">Metal-binding</keyword>
<dbReference type="Gene3D" id="1.10.3210.10">
    <property type="entry name" value="Hypothetical protein af1432"/>
    <property type="match status" value="1"/>
</dbReference>
<dbReference type="AlphaFoldDB" id="A0A1G6PL00"/>
<evidence type="ECO:0000256" key="3">
    <source>
        <dbReference type="ARBA" id="ARBA00022741"/>
    </source>
</evidence>
<sequence>MNRDELAKAVRQELPKNRWEHTLRVVDTALELADRYGADAEKADRAALLHDFCKYWSRERMEAIIRRGGPPQDLLQHNLQLWHAFVGAEVVQEQFGITDSEILDAIRYHTSGRPHMSLLDKVIFLADYIEPGRRFPGISEVRELAREDLDKAVLKSLENTLIFLIQRGHKVYPLTMAARNDMVDRVRRPSSKEESS</sequence>
<evidence type="ECO:0000259" key="7">
    <source>
        <dbReference type="PROSITE" id="PS51831"/>
    </source>
</evidence>
<dbReference type="CDD" id="cd00077">
    <property type="entry name" value="HDc"/>
    <property type="match status" value="1"/>
</dbReference>
<dbReference type="InterPro" id="IPR003607">
    <property type="entry name" value="HD/PDEase_dom"/>
</dbReference>
<dbReference type="EC" id="3.6.1.41" evidence="1"/>
<dbReference type="GO" id="GO:0008803">
    <property type="term" value="F:bis(5'-nucleosyl)-tetraphosphatase (symmetrical) activity"/>
    <property type="evidence" value="ECO:0007669"/>
    <property type="project" value="UniProtKB-EC"/>
</dbReference>